<dbReference type="STRING" id="37625.SAMN05660420_00863"/>
<evidence type="ECO:0000256" key="5">
    <source>
        <dbReference type="ARBA" id="ARBA00047517"/>
    </source>
</evidence>
<dbReference type="RefSeq" id="WP_092345077.1">
    <property type="nucleotide sequence ID" value="NZ_FNQN01000002.1"/>
</dbReference>
<dbReference type="Gene3D" id="3.90.1150.10">
    <property type="entry name" value="Aspartate Aminotransferase, domain 1"/>
    <property type="match status" value="1"/>
</dbReference>
<proteinExistence type="inferred from homology"/>
<sequence>MERTTRLVNFDAFHQGQDMDLPRTINPPIFRGSTVLFDNFAELSLANSGKYQGITYGTDRMPTQRAFEEAVRELEGGALTRAFQSGISAIINTFLAFTKSGDHILVCDNAYAPTVHYCTQILTKFNIETTFIPPAAGEEIQSYLKDNTKLIFLESPGSNTFELQDIPAITTLAKKRGIITVLDNTWATPLYLDPFALGINISIQSATKYLTGHSDILMGTVTTDHPHAATLQEYYRITETYTAEEDCYTALRGLRTLALRLRQHEQSALAIAQWLESLPQIGNVIHPALPSHPQHQIWQRDFSGSSGLFAFTFKEEYPAEKLAAFIDSLQLFGIGYSWGGFRSLITAAKYNRTQTSRYAGKMVIRLNIGLEDPGDIIKDLTAGFEAMT</sequence>
<evidence type="ECO:0000256" key="1">
    <source>
        <dbReference type="ARBA" id="ARBA00001933"/>
    </source>
</evidence>
<comment type="cofactor">
    <cofactor evidence="1 7">
        <name>pyridoxal 5'-phosphate</name>
        <dbReference type="ChEBI" id="CHEBI:597326"/>
    </cofactor>
</comment>
<dbReference type="GO" id="GO:0019450">
    <property type="term" value="P:L-cysteine catabolic process to pyruvate"/>
    <property type="evidence" value="ECO:0007669"/>
    <property type="project" value="TreeGrafter"/>
</dbReference>
<dbReference type="InterPro" id="IPR006233">
    <property type="entry name" value="Cys_b_lyase_bac"/>
</dbReference>
<dbReference type="PANTHER" id="PTHR43500:SF1">
    <property type="entry name" value="CYSTATHIONINE BETA-LYASE-RELATED"/>
    <property type="match status" value="1"/>
</dbReference>
<comment type="catalytic activity">
    <reaction evidence="5">
        <text>L,L-cystathionine + H2O = L-homocysteine + pyruvate + NH4(+)</text>
        <dbReference type="Rhea" id="RHEA:13965"/>
        <dbReference type="ChEBI" id="CHEBI:15361"/>
        <dbReference type="ChEBI" id="CHEBI:15377"/>
        <dbReference type="ChEBI" id="CHEBI:28938"/>
        <dbReference type="ChEBI" id="CHEBI:58161"/>
        <dbReference type="ChEBI" id="CHEBI:58199"/>
    </reaction>
</comment>
<dbReference type="AlphaFoldDB" id="A0A1H3X8B4"/>
<evidence type="ECO:0000256" key="4">
    <source>
        <dbReference type="ARBA" id="ARBA00023239"/>
    </source>
</evidence>
<comment type="similarity">
    <text evidence="2 7">Belongs to the trans-sulfuration enzymes family.</text>
</comment>
<gene>
    <name evidence="8" type="ORF">SAMN05660420_00863</name>
</gene>
<feature type="modified residue" description="N6-(pyridoxal phosphate)lysine" evidence="6">
    <location>
        <position position="208"/>
    </location>
</feature>
<dbReference type="InterPro" id="IPR015424">
    <property type="entry name" value="PyrdxlP-dep_Trfase"/>
</dbReference>
<dbReference type="NCBIfam" id="TIGR01324">
    <property type="entry name" value="cysta_beta_ly_B"/>
    <property type="match status" value="1"/>
</dbReference>
<dbReference type="Gene3D" id="3.40.640.10">
    <property type="entry name" value="Type I PLP-dependent aspartate aminotransferase-like (Major domain)"/>
    <property type="match status" value="1"/>
</dbReference>
<accession>A0A1H3X8B4</accession>
<dbReference type="PANTHER" id="PTHR43500">
    <property type="entry name" value="CYSTATHIONINE BETA-LYASE-RELATED"/>
    <property type="match status" value="1"/>
</dbReference>
<evidence type="ECO:0000256" key="7">
    <source>
        <dbReference type="RuleBase" id="RU362118"/>
    </source>
</evidence>
<dbReference type="OrthoDB" id="9805807at2"/>
<dbReference type="GO" id="GO:0047804">
    <property type="term" value="F:cysteine-S-conjugate beta-lyase activity"/>
    <property type="evidence" value="ECO:0007669"/>
    <property type="project" value="InterPro"/>
</dbReference>
<evidence type="ECO:0000256" key="2">
    <source>
        <dbReference type="ARBA" id="ARBA00009077"/>
    </source>
</evidence>
<dbReference type="InterPro" id="IPR000277">
    <property type="entry name" value="Cys/Met-Metab_PyrdxlP-dep_enz"/>
</dbReference>
<dbReference type="Pfam" id="PF01053">
    <property type="entry name" value="Cys_Met_Meta_PP"/>
    <property type="match status" value="1"/>
</dbReference>
<dbReference type="InterPro" id="IPR015422">
    <property type="entry name" value="PyrdxlP-dep_Trfase_small"/>
</dbReference>
<name>A0A1H3X8B4_9BACT</name>
<organism evidence="8 9">
    <name type="scientific">Desulfuromusa kysingii</name>
    <dbReference type="NCBI Taxonomy" id="37625"/>
    <lineage>
        <taxon>Bacteria</taxon>
        <taxon>Pseudomonadati</taxon>
        <taxon>Thermodesulfobacteriota</taxon>
        <taxon>Desulfuromonadia</taxon>
        <taxon>Desulfuromonadales</taxon>
        <taxon>Geopsychrobacteraceae</taxon>
        <taxon>Desulfuromusa</taxon>
    </lineage>
</organism>
<keyword evidence="4 8" id="KW-0456">Lyase</keyword>
<dbReference type="PIRSF" id="PIRSF001434">
    <property type="entry name" value="CGS"/>
    <property type="match status" value="1"/>
</dbReference>
<evidence type="ECO:0000313" key="8">
    <source>
        <dbReference type="EMBL" id="SDZ95480.1"/>
    </source>
</evidence>
<dbReference type="EMBL" id="FNQN01000002">
    <property type="protein sequence ID" value="SDZ95480.1"/>
    <property type="molecule type" value="Genomic_DNA"/>
</dbReference>
<dbReference type="SUPFAM" id="SSF53383">
    <property type="entry name" value="PLP-dependent transferases"/>
    <property type="match status" value="1"/>
</dbReference>
<dbReference type="FunFam" id="3.40.640.10:FF:000046">
    <property type="entry name" value="Cystathionine gamma-lyase"/>
    <property type="match status" value="1"/>
</dbReference>
<reference evidence="8 9" key="1">
    <citation type="submission" date="2016-10" db="EMBL/GenBank/DDBJ databases">
        <authorList>
            <person name="de Groot N.N."/>
        </authorList>
    </citation>
    <scope>NUCLEOTIDE SEQUENCE [LARGE SCALE GENOMIC DNA]</scope>
    <source>
        <strain evidence="8 9">DSM 7343</strain>
    </source>
</reference>
<dbReference type="GO" id="GO:0030170">
    <property type="term" value="F:pyridoxal phosphate binding"/>
    <property type="evidence" value="ECO:0007669"/>
    <property type="project" value="InterPro"/>
</dbReference>
<keyword evidence="3 6" id="KW-0663">Pyridoxal phosphate</keyword>
<evidence type="ECO:0000256" key="3">
    <source>
        <dbReference type="ARBA" id="ARBA00022898"/>
    </source>
</evidence>
<evidence type="ECO:0000256" key="6">
    <source>
        <dbReference type="PIRSR" id="PIRSR001434-2"/>
    </source>
</evidence>
<dbReference type="Proteomes" id="UP000199409">
    <property type="component" value="Unassembled WGS sequence"/>
</dbReference>
<keyword evidence="9" id="KW-1185">Reference proteome</keyword>
<dbReference type="InterPro" id="IPR015421">
    <property type="entry name" value="PyrdxlP-dep_Trfase_major"/>
</dbReference>
<evidence type="ECO:0000313" key="9">
    <source>
        <dbReference type="Proteomes" id="UP000199409"/>
    </source>
</evidence>
<protein>
    <submittedName>
        <fullName evidence="8">Cystathionine beta-lyase</fullName>
    </submittedName>
</protein>
<dbReference type="GO" id="GO:0019346">
    <property type="term" value="P:transsulfuration"/>
    <property type="evidence" value="ECO:0007669"/>
    <property type="project" value="InterPro"/>
</dbReference>